<dbReference type="Proteomes" id="UP000679321">
    <property type="component" value="Segment"/>
</dbReference>
<comment type="similarity">
    <text evidence="7">Belongs to the Leviviricetes maturation protein family.</text>
</comment>
<keyword evidence="6" id="KW-1160">Virus entry into host cell</keyword>
<keyword evidence="9" id="KW-1185">Reference proteome</keyword>
<evidence type="ECO:0000256" key="6">
    <source>
        <dbReference type="ARBA" id="ARBA00023296"/>
    </source>
</evidence>
<keyword evidence="3" id="KW-1161">Viral attachment to host cell</keyword>
<dbReference type="GO" id="GO:0044423">
    <property type="term" value="C:virion component"/>
    <property type="evidence" value="ECO:0007669"/>
    <property type="project" value="UniProtKB-KW"/>
</dbReference>
<dbReference type="EMBL" id="BK014208">
    <property type="protein sequence ID" value="DAD52794.1"/>
    <property type="molecule type" value="Genomic_RNA"/>
</dbReference>
<evidence type="ECO:0000256" key="1">
    <source>
        <dbReference type="ARBA" id="ARBA00004328"/>
    </source>
</evidence>
<organism evidence="8 9">
    <name type="scientific">ssRNA phage SRR7976326_3</name>
    <dbReference type="NCBI Taxonomy" id="2786727"/>
    <lineage>
        <taxon>Viruses</taxon>
        <taxon>Riboviria</taxon>
        <taxon>Orthornavirae</taxon>
        <taxon>Lenarviricota</taxon>
        <taxon>Leviviricetes</taxon>
        <taxon>Norzivirales</taxon>
        <taxon>Fiersviridae</taxon>
        <taxon>Trotivirus</taxon>
        <taxon>Trotivirus neoasiovicinum</taxon>
        <taxon>Monamovirus asiovicinum</taxon>
    </lineage>
</organism>
<evidence type="ECO:0000256" key="2">
    <source>
        <dbReference type="ARBA" id="ARBA00022581"/>
    </source>
</evidence>
<evidence type="ECO:0000256" key="5">
    <source>
        <dbReference type="ARBA" id="ARBA00023104"/>
    </source>
</evidence>
<protein>
    <submittedName>
        <fullName evidence="8">Maturation protein</fullName>
    </submittedName>
</protein>
<keyword evidence="2" id="KW-0945">Host-virus interaction</keyword>
<name>A0A8S5L5Y0_9VIRU</name>
<keyword evidence="5" id="KW-1175">Viral attachment to host cell pilus</keyword>
<accession>A0A8S5L5Y0</accession>
<evidence type="ECO:0000256" key="4">
    <source>
        <dbReference type="ARBA" id="ARBA00022844"/>
    </source>
</evidence>
<dbReference type="InterPro" id="IPR005563">
    <property type="entry name" value="A_protein"/>
</dbReference>
<dbReference type="GeneID" id="80398621"/>
<proteinExistence type="inferred from homology"/>
<evidence type="ECO:0000256" key="7">
    <source>
        <dbReference type="ARBA" id="ARBA00035110"/>
    </source>
</evidence>
<evidence type="ECO:0000313" key="8">
    <source>
        <dbReference type="EMBL" id="DAD52794.1"/>
    </source>
</evidence>
<dbReference type="Pfam" id="PF03863">
    <property type="entry name" value="Phage_mat-A"/>
    <property type="match status" value="1"/>
</dbReference>
<comment type="subcellular location">
    <subcellularLocation>
        <location evidence="1">Virion</location>
    </subcellularLocation>
</comment>
<dbReference type="KEGG" id="vg:80398621"/>
<sequence>MSSGSYNVGSLVYRYHDSDHGYFWVPGLIGSVKSKSWSGANRAKLPAVWIEVPRINPRWRGEGDTINQKWYRVMKKARGYFQPQNPTSDEHAYSCSWSKTDSPMCWLYNDANGDGSWDLGGLCAPGEAAMWFNPSASSPWSANDDNALIGKLRSKVVGTDFHLGVALAEIDKTMLMIADHARIIRKTGLLVRKGRFSDALSELTSYRKTKGLKTANGLYENNPLRVAKTVAQKQLEWVYGVKPLLEDVHNGAEALAAELNVPRQKVYRASRERKIADDPYAFYNASRPPNGWYAYTPTKSYIGTKVGIKLIVTEVDPVKLSGVTDVASILWERTPWSFVFDWFIPVGQWLEALSFQNAVSGTYVVSTKQEWWWSGVRSLNEHAIMGALDDMPIGMREGSFTRTISTSPPIRPPTFKSVGKIASVQHCINAVSLLIAGNSVSGPRRN</sequence>
<gene>
    <name evidence="8" type="primary">SRR7976326_3_1</name>
</gene>
<dbReference type="GO" id="GO:0039666">
    <property type="term" value="P:virion attachment to host cell pilus"/>
    <property type="evidence" value="ECO:0007669"/>
    <property type="project" value="UniProtKB-KW"/>
</dbReference>
<dbReference type="RefSeq" id="YP_010769564.1">
    <property type="nucleotide sequence ID" value="NC_074013.1"/>
</dbReference>
<evidence type="ECO:0000313" key="9">
    <source>
        <dbReference type="Proteomes" id="UP000679321"/>
    </source>
</evidence>
<reference evidence="8" key="1">
    <citation type="submission" date="2020-09" db="EMBL/GenBank/DDBJ databases">
        <title>Leviviricetes taxonomy.</title>
        <authorList>
            <person name="Stockdale S.R."/>
            <person name="Callanan J."/>
            <person name="Adriaenssens E.M."/>
            <person name="Kuhn J.H."/>
            <person name="Rumnieks J."/>
            <person name="Shkoporov A."/>
            <person name="Draper L.A."/>
            <person name="Ross P."/>
            <person name="Hill C."/>
        </authorList>
    </citation>
    <scope>NUCLEOTIDE SEQUENCE</scope>
</reference>
<evidence type="ECO:0000256" key="3">
    <source>
        <dbReference type="ARBA" id="ARBA00022804"/>
    </source>
</evidence>
<keyword evidence="4" id="KW-0946">Virion</keyword>